<evidence type="ECO:0000313" key="3">
    <source>
        <dbReference type="EMBL" id="NMT63333.1"/>
    </source>
</evidence>
<organism evidence="3 4">
    <name type="scientific">Marinobacter orientalis</name>
    <dbReference type="NCBI Taxonomy" id="1928859"/>
    <lineage>
        <taxon>Bacteria</taxon>
        <taxon>Pseudomonadati</taxon>
        <taxon>Pseudomonadota</taxon>
        <taxon>Gammaproteobacteria</taxon>
        <taxon>Pseudomonadales</taxon>
        <taxon>Marinobacteraceae</taxon>
        <taxon>Marinobacter</taxon>
    </lineage>
</organism>
<dbReference type="AlphaFoldDB" id="A0A7Y0RBS8"/>
<proteinExistence type="predicted"/>
<evidence type="ECO:0000259" key="2">
    <source>
        <dbReference type="Pfam" id="PF14321"/>
    </source>
</evidence>
<comment type="caution">
    <text evidence="3">The sequence shown here is derived from an EMBL/GenBank/DDBJ whole genome shotgun (WGS) entry which is preliminary data.</text>
</comment>
<keyword evidence="4" id="KW-1185">Reference proteome</keyword>
<dbReference type="OrthoDB" id="7062064at2"/>
<feature type="domain" description="DUF4382" evidence="2">
    <location>
        <begin position="32"/>
        <end position="185"/>
    </location>
</feature>
<dbReference type="PROSITE" id="PS51257">
    <property type="entry name" value="PROKAR_LIPOPROTEIN"/>
    <property type="match status" value="1"/>
</dbReference>
<dbReference type="RefSeq" id="WP_135954658.1">
    <property type="nucleotide sequence ID" value="NZ_JABCKY010000001.1"/>
</dbReference>
<protein>
    <submittedName>
        <fullName evidence="3">DUF4382 domain-containing protein</fullName>
    </submittedName>
</protein>
<feature type="signal peptide" evidence="1">
    <location>
        <begin position="1"/>
        <end position="19"/>
    </location>
</feature>
<dbReference type="EMBL" id="JABCKY010000001">
    <property type="protein sequence ID" value="NMT63333.1"/>
    <property type="molecule type" value="Genomic_DNA"/>
</dbReference>
<dbReference type="InterPro" id="IPR025491">
    <property type="entry name" value="DUF4382"/>
</dbReference>
<evidence type="ECO:0000256" key="1">
    <source>
        <dbReference type="SAM" id="SignalP"/>
    </source>
</evidence>
<evidence type="ECO:0000313" key="4">
    <source>
        <dbReference type="Proteomes" id="UP000567186"/>
    </source>
</evidence>
<name>A0A7Y0RBS8_9GAMM</name>
<keyword evidence="1" id="KW-0732">Signal</keyword>
<dbReference type="Pfam" id="PF14321">
    <property type="entry name" value="DUF4382"/>
    <property type="match status" value="1"/>
</dbReference>
<sequence length="317" mass="33627">MNNALIKGFGITALAAAVAACGGSGSSDSDSTGTMSLGLTDAPVTDLTEVNLNITSVEVKPAEGKSVTVQVETDEGETSLDINLLDFQGGKVVQLFEGQEFPAGEYEWIRLHLGDNPYVKEDNATPDTEVDLFVPSGFQTGLKLQGGFIIPAGGSADFTIDFDVRKSIVNAGERGTGDSKYILKPAHRLIDNTEAGSIIGDVDYVSINQNDALVACDYEGSVYVYSGDIPAEELTDLNSENLDSNEGPLLAVPVEDEDLNGIHSFKAAFLPAGEYTIAYSCQDDDNESKETLEFLGHQTVTVVADVETEAKTIPLAQ</sequence>
<feature type="chain" id="PRO_5030635515" evidence="1">
    <location>
        <begin position="20"/>
        <end position="317"/>
    </location>
</feature>
<reference evidence="3 4" key="1">
    <citation type="submission" date="2020-04" db="EMBL/GenBank/DDBJ databases">
        <title>Marinobacter oceani sp. nov., isolated from marine solar saltern.</title>
        <authorList>
            <person name="Chen X.-Y."/>
        </authorList>
    </citation>
    <scope>NUCLEOTIDE SEQUENCE [LARGE SCALE GENOMIC DNA]</scope>
    <source>
        <strain evidence="3 4">W62</strain>
    </source>
</reference>
<dbReference type="Proteomes" id="UP000567186">
    <property type="component" value="Unassembled WGS sequence"/>
</dbReference>
<gene>
    <name evidence="3" type="ORF">HIU99_06930</name>
</gene>
<accession>A0A7Y0RBS8</accession>